<sequence length="75" mass="8321">MFHTPGLELVPLESPKARRLPGLGLIDIVDGLINGLIPTLMDLATQGEKECRFVGQITETLLLNYDDKNVIIFQD</sequence>
<organism evidence="1 2">
    <name type="scientific">Metarhizium brunneum</name>
    <dbReference type="NCBI Taxonomy" id="500148"/>
    <lineage>
        <taxon>Eukaryota</taxon>
        <taxon>Fungi</taxon>
        <taxon>Dikarya</taxon>
        <taxon>Ascomycota</taxon>
        <taxon>Pezizomycotina</taxon>
        <taxon>Sordariomycetes</taxon>
        <taxon>Hypocreomycetidae</taxon>
        <taxon>Hypocreales</taxon>
        <taxon>Clavicipitaceae</taxon>
        <taxon>Metarhizium</taxon>
    </lineage>
</organism>
<gene>
    <name evidence="1" type="ORF">G6M90_00g000070</name>
</gene>
<evidence type="ECO:0000313" key="2">
    <source>
        <dbReference type="Proteomes" id="UP000510686"/>
    </source>
</evidence>
<name>A0A7D5UPC1_9HYPO</name>
<reference evidence="1 2" key="1">
    <citation type="submission" date="2020-07" db="EMBL/GenBank/DDBJ databases">
        <title>Telomere length de novo assembly of all 7 chromosomes of the fungus, Metarhizium brunneum, using a novel assembly pipeline.</title>
        <authorList>
            <person name="Saud z."/>
            <person name="Kortsinoglou A."/>
            <person name="Kouvelis V.N."/>
            <person name="Butt T.M."/>
        </authorList>
    </citation>
    <scope>NUCLEOTIDE SEQUENCE [LARGE SCALE GENOMIC DNA]</scope>
    <source>
        <strain evidence="1 2">4556</strain>
    </source>
</reference>
<dbReference type="EMBL" id="CP058932">
    <property type="protein sequence ID" value="QLI63434.1"/>
    <property type="molecule type" value="Genomic_DNA"/>
</dbReference>
<accession>A0A7D5UPC1</accession>
<keyword evidence="2" id="KW-1185">Reference proteome</keyword>
<dbReference type="OrthoDB" id="5242174at2759"/>
<dbReference type="Proteomes" id="UP000510686">
    <property type="component" value="Chromosome 1"/>
</dbReference>
<dbReference type="KEGG" id="mbrn:90967384"/>
<protein>
    <submittedName>
        <fullName evidence="1">Uncharacterized protein</fullName>
    </submittedName>
</protein>
<evidence type="ECO:0000313" key="1">
    <source>
        <dbReference type="EMBL" id="QLI63434.1"/>
    </source>
</evidence>
<proteinExistence type="predicted"/>
<dbReference type="RefSeq" id="XP_065985571.1">
    <property type="nucleotide sequence ID" value="XM_066129475.1"/>
</dbReference>
<dbReference type="AlphaFoldDB" id="A0A7D5UPC1"/>
<dbReference type="GeneID" id="90967384"/>